<dbReference type="SUPFAM" id="SSF89550">
    <property type="entry name" value="PHP domain-like"/>
    <property type="match status" value="1"/>
</dbReference>
<gene>
    <name evidence="2" type="ORF">DWV56_03065</name>
</gene>
<organism evidence="2 3">
    <name type="scientific">Holdemanella biformis</name>
    <dbReference type="NCBI Taxonomy" id="1735"/>
    <lineage>
        <taxon>Bacteria</taxon>
        <taxon>Bacillati</taxon>
        <taxon>Bacillota</taxon>
        <taxon>Erysipelotrichia</taxon>
        <taxon>Erysipelotrichales</taxon>
        <taxon>Erysipelotrichaceae</taxon>
        <taxon>Holdemanella</taxon>
    </lineage>
</organism>
<dbReference type="PANTHER" id="PTHR42924:SF3">
    <property type="entry name" value="POLYMERASE_HISTIDINOL PHOSPHATASE N-TERMINAL DOMAIN-CONTAINING PROTEIN"/>
    <property type="match status" value="1"/>
</dbReference>
<dbReference type="InterPro" id="IPR003141">
    <property type="entry name" value="Pol/His_phosphatase_N"/>
</dbReference>
<dbReference type="Gene3D" id="3.20.20.140">
    <property type="entry name" value="Metal-dependent hydrolases"/>
    <property type="match status" value="1"/>
</dbReference>
<dbReference type="SMART" id="SM00481">
    <property type="entry name" value="POLIIIAc"/>
    <property type="match status" value="1"/>
</dbReference>
<dbReference type="GO" id="GO:0004534">
    <property type="term" value="F:5'-3' RNA exonuclease activity"/>
    <property type="evidence" value="ECO:0007669"/>
    <property type="project" value="TreeGrafter"/>
</dbReference>
<name>A0A413CWW2_9FIRM</name>
<dbReference type="Proteomes" id="UP000284651">
    <property type="component" value="Unassembled WGS sequence"/>
</dbReference>
<protein>
    <submittedName>
        <fullName evidence="2">PHP domain-containing protein</fullName>
    </submittedName>
</protein>
<comment type="caution">
    <text evidence="2">The sequence shown here is derived from an EMBL/GenBank/DDBJ whole genome shotgun (WGS) entry which is preliminary data.</text>
</comment>
<dbReference type="EMBL" id="QSAT01000006">
    <property type="protein sequence ID" value="RGW76117.1"/>
    <property type="molecule type" value="Genomic_DNA"/>
</dbReference>
<dbReference type="GO" id="GO:0035312">
    <property type="term" value="F:5'-3' DNA exonuclease activity"/>
    <property type="evidence" value="ECO:0007669"/>
    <property type="project" value="TreeGrafter"/>
</dbReference>
<feature type="domain" description="Polymerase/histidinol phosphatase N-terminal" evidence="1">
    <location>
        <begin position="18"/>
        <end position="86"/>
    </location>
</feature>
<evidence type="ECO:0000259" key="1">
    <source>
        <dbReference type="SMART" id="SM00481"/>
    </source>
</evidence>
<dbReference type="InterPro" id="IPR016195">
    <property type="entry name" value="Pol/histidinol_Pase-like"/>
</dbReference>
<dbReference type="AlphaFoldDB" id="A0A413CWW2"/>
<proteinExistence type="predicted"/>
<reference evidence="2 3" key="1">
    <citation type="submission" date="2018-08" db="EMBL/GenBank/DDBJ databases">
        <title>A genome reference for cultivated species of the human gut microbiota.</title>
        <authorList>
            <person name="Zou Y."/>
            <person name="Xue W."/>
            <person name="Luo G."/>
        </authorList>
    </citation>
    <scope>NUCLEOTIDE SEQUENCE [LARGE SCALE GENOMIC DNA]</scope>
    <source>
        <strain evidence="2 3">AF10-31</strain>
    </source>
</reference>
<dbReference type="Pfam" id="PF02811">
    <property type="entry name" value="PHP"/>
    <property type="match status" value="1"/>
</dbReference>
<dbReference type="InterPro" id="IPR004013">
    <property type="entry name" value="PHP_dom"/>
</dbReference>
<dbReference type="CDD" id="cd07432">
    <property type="entry name" value="PHP_HisPPase"/>
    <property type="match status" value="1"/>
</dbReference>
<dbReference type="PANTHER" id="PTHR42924">
    <property type="entry name" value="EXONUCLEASE"/>
    <property type="match status" value="1"/>
</dbReference>
<accession>A0A413CWW2</accession>
<dbReference type="Pfam" id="PF13263">
    <property type="entry name" value="PHP_C"/>
    <property type="match status" value="1"/>
</dbReference>
<evidence type="ECO:0000313" key="2">
    <source>
        <dbReference type="EMBL" id="RGW76117.1"/>
    </source>
</evidence>
<sequence length="253" mass="29128">MCVWYYITYGENLLMIRLETHCHTRYSKDSLLLHSLLYMKCRLCHIDAIAICEHNNILGALKFKEYCSKRKNKVFVIVGEEIMTSSGEIIGLYLNEEIPAGLSCDETIDRIIGQGGVVYVPHPYDEKRSKTVLDEDCISKNSHRIDCIECYNGRNVEDYYSVKQTSIADKYGLVKVVGSDAHTLMEIGRNYMEVKSVPLNSSEFRDVIKSCTFHTKPCIKLAHKVTRVVKLIKMIVKGNFNEIYRVINRKIKK</sequence>
<evidence type="ECO:0000313" key="3">
    <source>
        <dbReference type="Proteomes" id="UP000284651"/>
    </source>
</evidence>
<dbReference type="InterPro" id="IPR052018">
    <property type="entry name" value="PHP_domain"/>
</dbReference>